<dbReference type="Proteomes" id="UP000008037">
    <property type="component" value="Chromosome"/>
</dbReference>
<sequence length="88" mass="9997">MRRPVPIVDYNSPDSQKAIEILRGKSIEFVEYDISKFETSCCGELSITIAPSVFAPEGFFKGLEWVVQYASSERKGDLPLEESESVYW</sequence>
<keyword evidence="2" id="KW-1185">Reference proteome</keyword>
<dbReference type="KEGG" id="nga:Ngar_c23770"/>
<dbReference type="STRING" id="1237085.Ngar_c23770"/>
<dbReference type="BioCyc" id="CNIT1237085:G1324-2375-MONOMER"/>
<reference evidence="1 2" key="1">
    <citation type="journal article" date="2012" name="Environ. Microbiol.">
        <title>The genome of the ammonia-oxidizing Candidatus Nitrososphaera gargensis: insights into metabolic versatility and environmental adaptations.</title>
        <authorList>
            <person name="Spang A."/>
            <person name="Poehlein A."/>
            <person name="Offre P."/>
            <person name="Zumbragel S."/>
            <person name="Haider S."/>
            <person name="Rychlik N."/>
            <person name="Nowka B."/>
            <person name="Schmeisser C."/>
            <person name="Lebedeva E.V."/>
            <person name="Rattei T."/>
            <person name="Bohm C."/>
            <person name="Schmid M."/>
            <person name="Galushko A."/>
            <person name="Hatzenpichler R."/>
            <person name="Weinmaier T."/>
            <person name="Daniel R."/>
            <person name="Schleper C."/>
            <person name="Spieck E."/>
            <person name="Streit W."/>
            <person name="Wagner M."/>
        </authorList>
    </citation>
    <scope>NUCLEOTIDE SEQUENCE [LARGE SCALE GENOMIC DNA]</scope>
    <source>
        <strain evidence="2">Ga9.2</strain>
    </source>
</reference>
<evidence type="ECO:0000313" key="1">
    <source>
        <dbReference type="EMBL" id="AFU59302.1"/>
    </source>
</evidence>
<protein>
    <submittedName>
        <fullName evidence="1">Uncharacterized protein</fullName>
    </submittedName>
</protein>
<name>K0IL36_NITGG</name>
<proteinExistence type="predicted"/>
<dbReference type="InParanoid" id="K0IL36"/>
<accession>K0IL36</accession>
<organism evidence="1 2">
    <name type="scientific">Nitrososphaera gargensis (strain Ga9.2)</name>
    <dbReference type="NCBI Taxonomy" id="1237085"/>
    <lineage>
        <taxon>Archaea</taxon>
        <taxon>Nitrososphaerota</taxon>
        <taxon>Nitrososphaeria</taxon>
        <taxon>Nitrososphaerales</taxon>
        <taxon>Nitrososphaeraceae</taxon>
        <taxon>Nitrososphaera</taxon>
    </lineage>
</organism>
<evidence type="ECO:0000313" key="2">
    <source>
        <dbReference type="Proteomes" id="UP000008037"/>
    </source>
</evidence>
<dbReference type="EMBL" id="CP002408">
    <property type="protein sequence ID" value="AFU59302.1"/>
    <property type="molecule type" value="Genomic_DNA"/>
</dbReference>
<dbReference type="HOGENOM" id="CLU_2406450_0_0_2"/>
<gene>
    <name evidence="1" type="ordered locus">Ngar_c23770</name>
</gene>
<dbReference type="AlphaFoldDB" id="K0IL36"/>